<name>A0A133K9I4_HEYCO</name>
<dbReference type="AlphaFoldDB" id="A0A133K9I4"/>
<reference evidence="2" key="1">
    <citation type="submission" date="2016-01" db="EMBL/GenBank/DDBJ databases">
        <authorList>
            <person name="Mitreva M."/>
            <person name="Pepin K.H."/>
            <person name="Mihindukulasuriya K.A."/>
            <person name="Fulton R."/>
            <person name="Fronick C."/>
            <person name="O'Laughlin M."/>
            <person name="Miner T."/>
            <person name="Herter B."/>
            <person name="Rosa B.A."/>
            <person name="Cordes M."/>
            <person name="Tomlinson C."/>
            <person name="Wollam A."/>
            <person name="Palsikar V.B."/>
            <person name="Mardis E.R."/>
            <person name="Wilson R.K."/>
        </authorList>
    </citation>
    <scope>NUCLEOTIDE SEQUENCE [LARGE SCALE GENOMIC DNA]</scope>
    <source>
        <strain evidence="2">GED7749B</strain>
    </source>
</reference>
<accession>A0A133K9I4</accession>
<comment type="caution">
    <text evidence="1">The sequence shown here is derived from an EMBL/GenBank/DDBJ whole genome shotgun (WGS) entry which is preliminary data.</text>
</comment>
<dbReference type="PATRIC" id="fig|1398.22.peg.3959"/>
<dbReference type="EMBL" id="LRPN01000211">
    <property type="protein sequence ID" value="KWZ76200.1"/>
    <property type="molecule type" value="Genomic_DNA"/>
</dbReference>
<evidence type="ECO:0000313" key="2">
    <source>
        <dbReference type="Proteomes" id="UP000070376"/>
    </source>
</evidence>
<dbReference type="Proteomes" id="UP000070376">
    <property type="component" value="Unassembled WGS sequence"/>
</dbReference>
<sequence>MRYRFFTAPIKKARALLCPGLPFLKMSSRAAYFPCETSGRKSRFKLPYGK</sequence>
<proteinExistence type="predicted"/>
<protein>
    <submittedName>
        <fullName evidence="1">Uncharacterized protein</fullName>
    </submittedName>
</protein>
<evidence type="ECO:0000313" key="1">
    <source>
        <dbReference type="EMBL" id="KWZ76200.1"/>
    </source>
</evidence>
<organism evidence="1 2">
    <name type="scientific">Heyndrickxia coagulans</name>
    <name type="common">Weizmannia coagulans</name>
    <dbReference type="NCBI Taxonomy" id="1398"/>
    <lineage>
        <taxon>Bacteria</taxon>
        <taxon>Bacillati</taxon>
        <taxon>Bacillota</taxon>
        <taxon>Bacilli</taxon>
        <taxon>Bacillales</taxon>
        <taxon>Bacillaceae</taxon>
        <taxon>Heyndrickxia</taxon>
    </lineage>
</organism>
<gene>
    <name evidence="1" type="ORF">HMPREF3213_03953</name>
</gene>